<keyword evidence="4" id="KW-1185">Reference proteome</keyword>
<dbReference type="Pfam" id="PF00496">
    <property type="entry name" value="SBP_bac_5"/>
    <property type="match status" value="1"/>
</dbReference>
<evidence type="ECO:0000313" key="4">
    <source>
        <dbReference type="Proteomes" id="UP000521868"/>
    </source>
</evidence>
<dbReference type="InterPro" id="IPR000914">
    <property type="entry name" value="SBP_5_dom"/>
</dbReference>
<dbReference type="Gene3D" id="3.10.105.10">
    <property type="entry name" value="Dipeptide-binding Protein, Domain 3"/>
    <property type="match status" value="1"/>
</dbReference>
<dbReference type="AlphaFoldDB" id="A0A7X6DFQ3"/>
<dbReference type="RefSeq" id="WP_168107444.1">
    <property type="nucleotide sequence ID" value="NZ_VTOX01000003.1"/>
</dbReference>
<dbReference type="InterPro" id="IPR039424">
    <property type="entry name" value="SBP_5"/>
</dbReference>
<feature type="signal peptide" evidence="1">
    <location>
        <begin position="1"/>
        <end position="24"/>
    </location>
</feature>
<proteinExistence type="predicted"/>
<evidence type="ECO:0000313" key="3">
    <source>
        <dbReference type="EMBL" id="NKE66332.1"/>
    </source>
</evidence>
<name>A0A7X6DFQ3_9BURK</name>
<feature type="domain" description="Solute-binding protein family 5" evidence="2">
    <location>
        <begin position="71"/>
        <end position="408"/>
    </location>
</feature>
<comment type="caution">
    <text evidence="3">The sequence shown here is derived from an EMBL/GenBank/DDBJ whole genome shotgun (WGS) entry which is preliminary data.</text>
</comment>
<dbReference type="SUPFAM" id="SSF53850">
    <property type="entry name" value="Periplasmic binding protein-like II"/>
    <property type="match status" value="1"/>
</dbReference>
<dbReference type="CDD" id="cd00995">
    <property type="entry name" value="PBP2_NikA_DppA_OppA_like"/>
    <property type="match status" value="1"/>
</dbReference>
<evidence type="ECO:0000256" key="1">
    <source>
        <dbReference type="SAM" id="SignalP"/>
    </source>
</evidence>
<feature type="chain" id="PRO_5031240648" evidence="1">
    <location>
        <begin position="25"/>
        <end position="500"/>
    </location>
</feature>
<accession>A0A7X6DFQ3</accession>
<dbReference type="PANTHER" id="PTHR30290">
    <property type="entry name" value="PERIPLASMIC BINDING COMPONENT OF ABC TRANSPORTER"/>
    <property type="match status" value="1"/>
</dbReference>
<protein>
    <submittedName>
        <fullName evidence="3">ABC transporter substrate-binding protein</fullName>
    </submittedName>
</protein>
<organism evidence="3 4">
    <name type="scientific">Ramlibacter lithotrophicus</name>
    <dbReference type="NCBI Taxonomy" id="2606681"/>
    <lineage>
        <taxon>Bacteria</taxon>
        <taxon>Pseudomonadati</taxon>
        <taxon>Pseudomonadota</taxon>
        <taxon>Betaproteobacteria</taxon>
        <taxon>Burkholderiales</taxon>
        <taxon>Comamonadaceae</taxon>
        <taxon>Ramlibacter</taxon>
    </lineage>
</organism>
<dbReference type="Proteomes" id="UP000521868">
    <property type="component" value="Unassembled WGS sequence"/>
</dbReference>
<dbReference type="Gene3D" id="3.40.190.10">
    <property type="entry name" value="Periplasmic binding protein-like II"/>
    <property type="match status" value="1"/>
</dbReference>
<reference evidence="3 4" key="1">
    <citation type="journal article" date="2020" name="Nature">
        <title>Bacterial chemolithoautotrophy via manganese oxidation.</title>
        <authorList>
            <person name="Yu H."/>
            <person name="Leadbetter J.R."/>
        </authorList>
    </citation>
    <scope>NUCLEOTIDE SEQUENCE [LARGE SCALE GENOMIC DNA]</scope>
    <source>
        <strain evidence="3 4">RBP-1</strain>
    </source>
</reference>
<gene>
    <name evidence="3" type="ORF">RAMLITH_10915</name>
</gene>
<evidence type="ECO:0000259" key="2">
    <source>
        <dbReference type="Pfam" id="PF00496"/>
    </source>
</evidence>
<keyword evidence="1" id="KW-0732">Signal</keyword>
<dbReference type="EMBL" id="VTOX01000003">
    <property type="protein sequence ID" value="NKE66332.1"/>
    <property type="molecule type" value="Genomic_DNA"/>
</dbReference>
<sequence length="500" mass="54929">MRFRSLRLAGILALGILAGGSALAQAVRPLVVAEDVVPQTFDPTQSSQIRTWYAWQLVYEGLVRADAGGAIVPVLATKWTVDAAQTTYDFTLRDGVKFADGTPLAADDVVFSFQRLAEKGLPYAKDRFKSIESVTKVDDKHVRFKLKQPDAGFLLNLGSPFVVGSAILSQKWAQTHDPKREMMGTGPFKFVSYSPNTQLVLKRNEFHWNKDGAAKVADLVIRYMPEQSAQIAALKSGQIDLMFPSAESRLQLKGDQSVGTVQVNSTNTVRLNVNTGRKPFDNPDVRRAISLAIDRAAVAQGAFLGEAVPSAQVPPSYAWAPKMNTMKYHRHDVAQAKALLAKAGYPNGFEVNLNHLAGYATYLDRFAELLKTQLAQVGIKVNIQANQNAVWLDKQNRADYELMDNEYAYQADPLFYLMPRPGRQGPTPPEMAALITRAQGGTAEEYLAQLAKVAQMQDDLVYPDITIAARNAWVSYGAKVQSVAPDATLSRTFLAGVTFK</sequence>
<dbReference type="GO" id="GO:0015833">
    <property type="term" value="P:peptide transport"/>
    <property type="evidence" value="ECO:0007669"/>
    <property type="project" value="TreeGrafter"/>
</dbReference>
<dbReference type="Gene3D" id="3.90.76.10">
    <property type="entry name" value="Dipeptide-binding Protein, Domain 1"/>
    <property type="match status" value="1"/>
</dbReference>
<dbReference type="GO" id="GO:1904680">
    <property type="term" value="F:peptide transmembrane transporter activity"/>
    <property type="evidence" value="ECO:0007669"/>
    <property type="project" value="TreeGrafter"/>
</dbReference>